<dbReference type="Proteomes" id="UP000198341">
    <property type="component" value="Chromosome 18"/>
</dbReference>
<dbReference type="RefSeq" id="XP_007508246.1">
    <property type="nucleotide sequence ID" value="XM_007508184.1"/>
</dbReference>
<proteinExistence type="predicted"/>
<reference evidence="1 2" key="1">
    <citation type="submission" date="2011-10" db="EMBL/GenBank/DDBJ databases">
        <authorList>
            <person name="Genoscope - CEA"/>
        </authorList>
    </citation>
    <scope>NUCLEOTIDE SEQUENCE [LARGE SCALE GENOMIC DNA]</scope>
    <source>
        <strain evidence="1 2">RCC 1105</strain>
    </source>
</reference>
<evidence type="ECO:0000313" key="1">
    <source>
        <dbReference type="EMBL" id="CCO20737.1"/>
    </source>
</evidence>
<name>K8ER54_9CHLO</name>
<accession>K8ER54</accession>
<gene>
    <name evidence="1" type="ordered locus">Bathy18g00520</name>
</gene>
<dbReference type="GeneID" id="19010764"/>
<dbReference type="KEGG" id="bpg:Bathy18g00520"/>
<organism evidence="1 2">
    <name type="scientific">Bathycoccus prasinos</name>
    <dbReference type="NCBI Taxonomy" id="41875"/>
    <lineage>
        <taxon>Eukaryota</taxon>
        <taxon>Viridiplantae</taxon>
        <taxon>Chlorophyta</taxon>
        <taxon>Mamiellophyceae</taxon>
        <taxon>Mamiellales</taxon>
        <taxon>Bathycoccaceae</taxon>
        <taxon>Bathycoccus</taxon>
    </lineage>
</organism>
<dbReference type="EMBL" id="FO082261">
    <property type="protein sequence ID" value="CCO20737.1"/>
    <property type="molecule type" value="Genomic_DNA"/>
</dbReference>
<evidence type="ECO:0000313" key="2">
    <source>
        <dbReference type="Proteomes" id="UP000198341"/>
    </source>
</evidence>
<protein>
    <submittedName>
        <fullName evidence="1">Uncharacterized protein</fullName>
    </submittedName>
</protein>
<sequence length="59" mass="6827">MPTQITPNVSFTNVSREYRLKWRDKKALTECQDGILFLNGFFFASSSSLRARLLVFLVL</sequence>
<dbReference type="AlphaFoldDB" id="K8ER54"/>
<keyword evidence="2" id="KW-1185">Reference proteome</keyword>